<proteinExistence type="inferred from homology"/>
<keyword evidence="1 5" id="KW-0436">Ligase</keyword>
<comment type="catalytic activity">
    <reaction evidence="1">
        <text>beta-D-GlcNAc-(1-&gt;4)-Mur2Ac(oyl-L-Ala-gamma-D-Glu-L-Lys-D-Ala-D-Ala)-di-trans,octa-cis-undecaprenyl diphosphate + L-glutamine + ATP + H2O = beta-D-GlcNAc-(1-&gt;4)-Mur2Ac(oyl-L-Ala-D-isoglutaminyl-L-Lys-D-Ala-D-Ala)-di-trans,octa-cis-undecaprenyl diphosphate + L-glutamate + ADP + phosphate + H(+)</text>
        <dbReference type="Rhea" id="RHEA:57928"/>
        <dbReference type="ChEBI" id="CHEBI:15377"/>
        <dbReference type="ChEBI" id="CHEBI:15378"/>
        <dbReference type="ChEBI" id="CHEBI:29985"/>
        <dbReference type="ChEBI" id="CHEBI:30616"/>
        <dbReference type="ChEBI" id="CHEBI:43474"/>
        <dbReference type="ChEBI" id="CHEBI:58359"/>
        <dbReference type="ChEBI" id="CHEBI:60033"/>
        <dbReference type="ChEBI" id="CHEBI:62233"/>
        <dbReference type="ChEBI" id="CHEBI:456216"/>
        <dbReference type="EC" id="6.3.5.13"/>
    </reaction>
</comment>
<comment type="catalytic activity">
    <reaction evidence="1">
        <text>beta-D-GlcNAc-(1-&gt;4)-Mur2Ac(oyl-L-Ala-gamma-D-Glu-L-Lys-D-Ala-D-Ala)-di-trans,octa-cis-undecaprenyl diphosphate + ATP = beta-D-GlcNAc-(1-&gt;4)-Mur2Ac(oyl-L-Ala-gamma-D-O-P-Glu-L-Lys-D-Ala-D-Ala)-di-trans,octa-cis-undecaprenyl diphosphate + ADP</text>
        <dbReference type="Rhea" id="RHEA:59488"/>
        <dbReference type="ChEBI" id="CHEBI:30616"/>
        <dbReference type="ChEBI" id="CHEBI:60033"/>
        <dbReference type="ChEBI" id="CHEBI:143132"/>
        <dbReference type="ChEBI" id="CHEBI:456216"/>
    </reaction>
</comment>
<comment type="pathway">
    <text evidence="1">Cell wall biogenesis; peptidoglycan biosynthesis.</text>
</comment>
<dbReference type="EMBL" id="CP033896">
    <property type="protein sequence ID" value="AZA14602.1"/>
    <property type="molecule type" value="Genomic_DNA"/>
</dbReference>
<dbReference type="Gene3D" id="3.40.1190.10">
    <property type="entry name" value="Mur-like, catalytic domain"/>
    <property type="match status" value="1"/>
</dbReference>
<dbReference type="PANTHER" id="PTHR23135:SF7">
    <property type="entry name" value="LIPID II ISOGLUTAMINYL SYNTHASE (GLUTAMINE-HYDROLYZING) SUBUNIT MURT"/>
    <property type="match status" value="1"/>
</dbReference>
<keyword evidence="1" id="KW-0961">Cell wall biogenesis/degradation</keyword>
<dbReference type="Pfam" id="PF08353">
    <property type="entry name" value="MurT_C"/>
    <property type="match status" value="1"/>
</dbReference>
<comment type="catalytic activity">
    <reaction evidence="1">
        <text>beta-D-GlcNAc-(1-&gt;4)-Mur2Ac(oyl-L-Ala-gamma-D-O-P-Glu-L-Lys-D-Ala-D-Ala)-di-trans,octa-cis-undecaprenyl diphosphate + NH4(+) = beta-D-GlcNAc-(1-&gt;4)-Mur2Ac(oyl-L-Ala-D-isoglutaminyl-L-Lys-D-Ala-D-Ala)-di-trans,octa-cis-undecaprenyl diphosphate + phosphate + H(+)</text>
        <dbReference type="Rhea" id="RHEA:57932"/>
        <dbReference type="ChEBI" id="CHEBI:15378"/>
        <dbReference type="ChEBI" id="CHEBI:28938"/>
        <dbReference type="ChEBI" id="CHEBI:43474"/>
        <dbReference type="ChEBI" id="CHEBI:62233"/>
        <dbReference type="ChEBI" id="CHEBI:143132"/>
    </reaction>
</comment>
<dbReference type="SUPFAM" id="SSF53623">
    <property type="entry name" value="MurD-like peptide ligases, catalytic domain"/>
    <property type="match status" value="1"/>
</dbReference>
<evidence type="ECO:0000259" key="3">
    <source>
        <dbReference type="Pfam" id="PF08245"/>
    </source>
</evidence>
<dbReference type="HAMAP" id="MF_02214">
    <property type="entry name" value="Lipid_II_synth_MurT"/>
    <property type="match status" value="1"/>
</dbReference>
<dbReference type="AlphaFoldDB" id="A0A3G6J9Y2"/>
<comment type="function">
    <text evidence="1">The lipid II isoglutaminyl synthase complex catalyzes the formation of alpha-D-isoglutamine in the cell wall lipid II stem peptide. The MurT subunit catalyzes the ATP-dependent amidation of D-glutamate residue of lipid II, converting it to an isoglutamine residue.</text>
</comment>
<dbReference type="GO" id="GO:0140282">
    <property type="term" value="F:carbon-nitrogen ligase activity on lipid II"/>
    <property type="evidence" value="ECO:0007669"/>
    <property type="project" value="UniProtKB-UniRule"/>
</dbReference>
<dbReference type="GO" id="GO:0009252">
    <property type="term" value="P:peptidoglycan biosynthetic process"/>
    <property type="evidence" value="ECO:0007669"/>
    <property type="project" value="UniProtKB-UniRule"/>
</dbReference>
<keyword evidence="1" id="KW-0573">Peptidoglycan synthesis</keyword>
<gene>
    <name evidence="1" type="primary">murT</name>
    <name evidence="5" type="ORF">CCHOA_11125</name>
</gene>
<dbReference type="KEGG" id="ccho:CCHOA_11125"/>
<dbReference type="GO" id="GO:0071555">
    <property type="term" value="P:cell wall organization"/>
    <property type="evidence" value="ECO:0007669"/>
    <property type="project" value="UniProtKB-KW"/>
</dbReference>
<dbReference type="EC" id="6.3.5.13" evidence="1"/>
<keyword evidence="1" id="KW-0133">Cell shape</keyword>
<feature type="domain" description="Mur ligase central" evidence="3">
    <location>
        <begin position="76"/>
        <end position="199"/>
    </location>
</feature>
<feature type="domain" description="Lipid II isoglutaminyl synthase (glutamine-hydrolyzing) subunit MurT C-terminal" evidence="4">
    <location>
        <begin position="326"/>
        <end position="424"/>
    </location>
</feature>
<feature type="region of interest" description="Disordered" evidence="2">
    <location>
        <begin position="524"/>
        <end position="546"/>
    </location>
</feature>
<dbReference type="InterPro" id="IPR043703">
    <property type="entry name" value="Lipid_II_synth_MurT"/>
</dbReference>
<dbReference type="GO" id="GO:0008360">
    <property type="term" value="P:regulation of cell shape"/>
    <property type="evidence" value="ECO:0007669"/>
    <property type="project" value="UniProtKB-KW"/>
</dbReference>
<dbReference type="Proteomes" id="UP000269019">
    <property type="component" value="Chromosome"/>
</dbReference>
<dbReference type="GO" id="GO:0016881">
    <property type="term" value="F:acid-amino acid ligase activity"/>
    <property type="evidence" value="ECO:0007669"/>
    <property type="project" value="InterPro"/>
</dbReference>
<dbReference type="InterPro" id="IPR036565">
    <property type="entry name" value="Mur-like_cat_sf"/>
</dbReference>
<dbReference type="Pfam" id="PF08245">
    <property type="entry name" value="Mur_ligase_M"/>
    <property type="match status" value="1"/>
</dbReference>
<feature type="active site" evidence="1">
    <location>
        <position position="360"/>
    </location>
</feature>
<keyword evidence="1" id="KW-0547">Nucleotide-binding</keyword>
<keyword evidence="1" id="KW-0479">Metal-binding</keyword>
<dbReference type="PANTHER" id="PTHR23135">
    <property type="entry name" value="MUR LIGASE FAMILY MEMBER"/>
    <property type="match status" value="1"/>
</dbReference>
<comment type="caution">
    <text evidence="1">Lacks conserved residue(s) required for the propagation of feature annotation.</text>
</comment>
<protein>
    <recommendedName>
        <fullName evidence="1">Lipid II isoglutaminyl synthase (glutamine-hydrolyzing) subunit MurT</fullName>
        <ecNumber evidence="1">6.3.5.13</ecNumber>
    </recommendedName>
</protein>
<keyword evidence="1" id="KW-0067">ATP-binding</keyword>
<dbReference type="OrthoDB" id="9803907at2"/>
<evidence type="ECO:0000256" key="2">
    <source>
        <dbReference type="SAM" id="MobiDB-lite"/>
    </source>
</evidence>
<keyword evidence="6" id="KW-1185">Reference proteome</keyword>
<dbReference type="GO" id="GO:0046872">
    <property type="term" value="F:metal ion binding"/>
    <property type="evidence" value="ECO:0007669"/>
    <property type="project" value="UniProtKB-KW"/>
</dbReference>
<feature type="region of interest" description="Disordered" evidence="2">
    <location>
        <begin position="440"/>
        <end position="472"/>
    </location>
</feature>
<feature type="compositionally biased region" description="Basic and acidic residues" evidence="2">
    <location>
        <begin position="536"/>
        <end position="546"/>
    </location>
</feature>
<dbReference type="UniPathway" id="UPA00219"/>
<evidence type="ECO:0000259" key="4">
    <source>
        <dbReference type="Pfam" id="PF08353"/>
    </source>
</evidence>
<comment type="subunit">
    <text evidence="1">Forms a heterodimer with GatD.</text>
</comment>
<evidence type="ECO:0000313" key="6">
    <source>
        <dbReference type="Proteomes" id="UP000269019"/>
    </source>
</evidence>
<reference evidence="5 6" key="1">
    <citation type="submission" date="2018-11" db="EMBL/GenBank/DDBJ databases">
        <authorList>
            <person name="Kleinhagauer T."/>
            <person name="Glaeser S.P."/>
            <person name="Spergser J."/>
            <person name="Ruckert C."/>
            <person name="Kaempfer P."/>
            <person name="Busse H.-J."/>
        </authorList>
    </citation>
    <scope>NUCLEOTIDE SEQUENCE [LARGE SCALE GENOMIC DNA]</scope>
    <source>
        <strain evidence="5 6">200CH</strain>
    </source>
</reference>
<dbReference type="InterPro" id="IPR013221">
    <property type="entry name" value="Mur_ligase_cen"/>
</dbReference>
<evidence type="ECO:0000256" key="1">
    <source>
        <dbReference type="HAMAP-Rule" id="MF_02214"/>
    </source>
</evidence>
<accession>A0A3G6J9Y2</accession>
<organism evidence="5 6">
    <name type="scientific">Corynebacterium choanae</name>
    <dbReference type="NCBI Taxonomy" id="1862358"/>
    <lineage>
        <taxon>Bacteria</taxon>
        <taxon>Bacillati</taxon>
        <taxon>Actinomycetota</taxon>
        <taxon>Actinomycetes</taxon>
        <taxon>Mycobacteriales</taxon>
        <taxon>Corynebacteriaceae</taxon>
        <taxon>Corynebacterium</taxon>
    </lineage>
</organism>
<dbReference type="GO" id="GO:0005524">
    <property type="term" value="F:ATP binding"/>
    <property type="evidence" value="ECO:0007669"/>
    <property type="project" value="UniProtKB-UniRule"/>
</dbReference>
<comment type="similarity">
    <text evidence="1">Belongs to the MurCDEF family. MurT subfamily.</text>
</comment>
<dbReference type="InterPro" id="IPR013564">
    <property type="entry name" value="MurT_C"/>
</dbReference>
<name>A0A3G6J9Y2_9CORY</name>
<sequence length="546" mass="57869">MTSHRSLPGIAPLPKAVRTTLGTARTSLATAAARAATWASQTTGRGSGGMIGGLVAQAIDPDILAGLIRGRDVYLVTGTNGKSTTTKMLTTGLRTQYTVCTNSGGDNMDAGIIAALLGDHGADAIVLEVDELHVPHIAAVTNPKALVLLNLSRDQLDRVGEITRLEQALRQTVADHPDCHIIANCDDVAVTSVAYDAQHVTWVSVGRGWMGDAVSCPRTGSYIVHDNNGHWAAHAPMPDGRQFARPTPDYTVTDDGLVDRQGTTYPFTLTIPGRANRGNAAQAAVTAHLVGGIPLSAALAAVSEVADVAGRYATHHYHGHDVHMLLAKNPAGWQEALSMVDRSADGLVIAVNGQVADGVDLSWLWDVSFEDFDNISVLAAGERGTDLAVRLQYASISHELIHDPLAAIDACPPGRVEVLANYTAFRDLNRALLREANNPHATPQQADKPAHMGPTTENLHGNPPPGTATLIDSPAGHMLANIPLLGHLITSSPVTAIATRIARPLQHVAGMIDDLRHDLKHRRTGPATLRQQTPDHPAHPAPRKEQ</sequence>
<evidence type="ECO:0000313" key="5">
    <source>
        <dbReference type="EMBL" id="AZA14602.1"/>
    </source>
</evidence>